<keyword evidence="3" id="KW-1185">Reference proteome</keyword>
<gene>
    <name evidence="2" type="ORF">BpHYR1_010631</name>
</gene>
<dbReference type="AlphaFoldDB" id="A0A3M7S6R7"/>
<keyword evidence="1" id="KW-0812">Transmembrane</keyword>
<keyword evidence="1" id="KW-0472">Membrane</keyword>
<organism evidence="2 3">
    <name type="scientific">Brachionus plicatilis</name>
    <name type="common">Marine rotifer</name>
    <name type="synonym">Brachionus muelleri</name>
    <dbReference type="NCBI Taxonomy" id="10195"/>
    <lineage>
        <taxon>Eukaryota</taxon>
        <taxon>Metazoa</taxon>
        <taxon>Spiralia</taxon>
        <taxon>Gnathifera</taxon>
        <taxon>Rotifera</taxon>
        <taxon>Eurotatoria</taxon>
        <taxon>Monogononta</taxon>
        <taxon>Pseudotrocha</taxon>
        <taxon>Ploima</taxon>
        <taxon>Brachionidae</taxon>
        <taxon>Brachionus</taxon>
    </lineage>
</organism>
<sequence>MVSVVWDTRMLLVLVSGVKWSLMLLMVVWWPNSQWTVTDEYKLSVVYSQWSLTRESGTAIWDCGCSVIRIVFCDKNT</sequence>
<proteinExistence type="predicted"/>
<evidence type="ECO:0000313" key="2">
    <source>
        <dbReference type="EMBL" id="RNA31462.1"/>
    </source>
</evidence>
<dbReference type="Proteomes" id="UP000276133">
    <property type="component" value="Unassembled WGS sequence"/>
</dbReference>
<comment type="caution">
    <text evidence="2">The sequence shown here is derived from an EMBL/GenBank/DDBJ whole genome shotgun (WGS) entry which is preliminary data.</text>
</comment>
<evidence type="ECO:0000256" key="1">
    <source>
        <dbReference type="SAM" id="Phobius"/>
    </source>
</evidence>
<dbReference type="EMBL" id="REGN01001941">
    <property type="protein sequence ID" value="RNA31462.1"/>
    <property type="molecule type" value="Genomic_DNA"/>
</dbReference>
<protein>
    <submittedName>
        <fullName evidence="2">Uncharacterized protein</fullName>
    </submittedName>
</protein>
<accession>A0A3M7S6R7</accession>
<evidence type="ECO:0000313" key="3">
    <source>
        <dbReference type="Proteomes" id="UP000276133"/>
    </source>
</evidence>
<name>A0A3M7S6R7_BRAPC</name>
<feature type="transmembrane region" description="Helical" evidence="1">
    <location>
        <begin position="12"/>
        <end position="30"/>
    </location>
</feature>
<keyword evidence="1" id="KW-1133">Transmembrane helix</keyword>
<reference evidence="2 3" key="1">
    <citation type="journal article" date="2018" name="Sci. Rep.">
        <title>Genomic signatures of local adaptation to the degree of environmental predictability in rotifers.</title>
        <authorList>
            <person name="Franch-Gras L."/>
            <person name="Hahn C."/>
            <person name="Garcia-Roger E.M."/>
            <person name="Carmona M.J."/>
            <person name="Serra M."/>
            <person name="Gomez A."/>
        </authorList>
    </citation>
    <scope>NUCLEOTIDE SEQUENCE [LARGE SCALE GENOMIC DNA]</scope>
    <source>
        <strain evidence="2">HYR1</strain>
    </source>
</reference>